<gene>
    <name evidence="4" type="ORF">ELE36_02860</name>
</gene>
<organism evidence="4 5">
    <name type="scientific">Pseudolysobacter antarcticus</name>
    <dbReference type="NCBI Taxonomy" id="2511995"/>
    <lineage>
        <taxon>Bacteria</taxon>
        <taxon>Pseudomonadati</taxon>
        <taxon>Pseudomonadota</taxon>
        <taxon>Gammaproteobacteria</taxon>
        <taxon>Lysobacterales</taxon>
        <taxon>Rhodanobacteraceae</taxon>
        <taxon>Pseudolysobacter</taxon>
    </lineage>
</organism>
<name>A0A411HG14_9GAMM</name>
<dbReference type="EMBL" id="CP035704">
    <property type="protein sequence ID" value="QBB69401.1"/>
    <property type="molecule type" value="Genomic_DNA"/>
</dbReference>
<dbReference type="GO" id="GO:0016020">
    <property type="term" value="C:membrane"/>
    <property type="evidence" value="ECO:0007669"/>
    <property type="project" value="InterPro"/>
</dbReference>
<dbReference type="AlphaFoldDB" id="A0A411HG14"/>
<dbReference type="PRINTS" id="PR01805">
    <property type="entry name" value="VACJLIPOPROT"/>
</dbReference>
<protein>
    <submittedName>
        <fullName evidence="4">VacJ family lipoprotein</fullName>
    </submittedName>
</protein>
<evidence type="ECO:0000256" key="1">
    <source>
        <dbReference type="ARBA" id="ARBA00010634"/>
    </source>
</evidence>
<evidence type="ECO:0000313" key="5">
    <source>
        <dbReference type="Proteomes" id="UP000291562"/>
    </source>
</evidence>
<dbReference type="KEGG" id="xbc:ELE36_02860"/>
<dbReference type="PROSITE" id="PS51257">
    <property type="entry name" value="PROKAR_LIPOPROTEIN"/>
    <property type="match status" value="1"/>
</dbReference>
<feature type="chain" id="PRO_5019113680" evidence="3">
    <location>
        <begin position="19"/>
        <end position="273"/>
    </location>
</feature>
<sequence length="273" mass="30649">MPTAKFRWILNFALSASAALVLTACAPAKTRTDDPWEKFNRQTFAFNQTMDRVAIRPAAQTYRAVTPAPVRRSIGNFFTNIRLPVTVVNELLQGAPRDALVTSSRFAVNFTFGIAGFFDPASKMGVPLSDQDFSVTLAKWGVPDGPYLVVPFLGPTTARDILHFPVDSFYNPIEMYPAARGDWYTYTPELLFLITKRTNQLDSDSVLANAYDPYVFVRDAYRQVMLHYIYAGDPPSDVLDQMQGINDNQAEKLLEEQQKVENKPATQNPPSKH</sequence>
<accession>A0A411HG14</accession>
<keyword evidence="4" id="KW-0449">Lipoprotein</keyword>
<keyword evidence="5" id="KW-1185">Reference proteome</keyword>
<proteinExistence type="inferred from homology"/>
<evidence type="ECO:0000256" key="2">
    <source>
        <dbReference type="ARBA" id="ARBA00022729"/>
    </source>
</evidence>
<evidence type="ECO:0000313" key="4">
    <source>
        <dbReference type="EMBL" id="QBB69401.1"/>
    </source>
</evidence>
<keyword evidence="2 3" id="KW-0732">Signal</keyword>
<dbReference type="InterPro" id="IPR007428">
    <property type="entry name" value="MlaA"/>
</dbReference>
<feature type="signal peptide" evidence="3">
    <location>
        <begin position="1"/>
        <end position="18"/>
    </location>
</feature>
<dbReference type="Proteomes" id="UP000291562">
    <property type="component" value="Chromosome"/>
</dbReference>
<dbReference type="RefSeq" id="WP_129831657.1">
    <property type="nucleotide sequence ID" value="NZ_CP035704.1"/>
</dbReference>
<dbReference type="GO" id="GO:0120010">
    <property type="term" value="P:intermembrane phospholipid transfer"/>
    <property type="evidence" value="ECO:0007669"/>
    <property type="project" value="TreeGrafter"/>
</dbReference>
<dbReference type="Pfam" id="PF04333">
    <property type="entry name" value="MlaA"/>
    <property type="match status" value="1"/>
</dbReference>
<dbReference type="PANTHER" id="PTHR30035:SF3">
    <property type="entry name" value="INTERMEMBRANE PHOSPHOLIPID TRANSPORT SYSTEM LIPOPROTEIN MLAA"/>
    <property type="match status" value="1"/>
</dbReference>
<evidence type="ECO:0000256" key="3">
    <source>
        <dbReference type="SAM" id="SignalP"/>
    </source>
</evidence>
<dbReference type="PANTHER" id="PTHR30035">
    <property type="entry name" value="LIPOPROTEIN VACJ-RELATED"/>
    <property type="match status" value="1"/>
</dbReference>
<dbReference type="OrthoDB" id="9785326at2"/>
<reference evidence="4 5" key="1">
    <citation type="submission" date="2019-01" db="EMBL/GenBank/DDBJ databases">
        <title>Pseudolysobacter antarctica gen. nov., sp. nov., isolated from Fildes Peninsula, Antarctica.</title>
        <authorList>
            <person name="Wei Z."/>
            <person name="Peng F."/>
        </authorList>
    </citation>
    <scope>NUCLEOTIDE SEQUENCE [LARGE SCALE GENOMIC DNA]</scope>
    <source>
        <strain evidence="4 5">AQ6-296</strain>
    </source>
</reference>
<comment type="similarity">
    <text evidence="1">Belongs to the MlaA family.</text>
</comment>